<evidence type="ECO:0000256" key="1">
    <source>
        <dbReference type="SAM" id="Phobius"/>
    </source>
</evidence>
<reference evidence="3" key="1">
    <citation type="thesis" date="2020" institute="ProQuest LLC" country="789 East Eisenhower Parkway, Ann Arbor, MI, USA">
        <title>Comparative Genomics and Chromosome Evolution.</title>
        <authorList>
            <person name="Mudd A.B."/>
        </authorList>
    </citation>
    <scope>NUCLEOTIDE SEQUENCE</scope>
    <source>
        <strain evidence="3">237g6f4</strain>
        <tissue evidence="3">Blood</tissue>
    </source>
</reference>
<feature type="transmembrane region" description="Helical" evidence="1">
    <location>
        <begin position="37"/>
        <end position="57"/>
    </location>
</feature>
<keyword evidence="2" id="KW-0732">Signal</keyword>
<evidence type="ECO:0000313" key="3">
    <source>
        <dbReference type="EMBL" id="KAG8534755.1"/>
    </source>
</evidence>
<feature type="signal peptide" evidence="2">
    <location>
        <begin position="1"/>
        <end position="23"/>
    </location>
</feature>
<name>A0AAV6YIE3_ENGPU</name>
<dbReference type="Proteomes" id="UP000824782">
    <property type="component" value="Unassembled WGS sequence"/>
</dbReference>
<keyword evidence="1" id="KW-0472">Membrane</keyword>
<organism evidence="3 4">
    <name type="scientific">Engystomops pustulosus</name>
    <name type="common">Tungara frog</name>
    <name type="synonym">Physalaemus pustulosus</name>
    <dbReference type="NCBI Taxonomy" id="76066"/>
    <lineage>
        <taxon>Eukaryota</taxon>
        <taxon>Metazoa</taxon>
        <taxon>Chordata</taxon>
        <taxon>Craniata</taxon>
        <taxon>Vertebrata</taxon>
        <taxon>Euteleostomi</taxon>
        <taxon>Amphibia</taxon>
        <taxon>Batrachia</taxon>
        <taxon>Anura</taxon>
        <taxon>Neobatrachia</taxon>
        <taxon>Hyloidea</taxon>
        <taxon>Leptodactylidae</taxon>
        <taxon>Leiuperinae</taxon>
        <taxon>Engystomops</taxon>
    </lineage>
</organism>
<sequence>MGCSTSCSLLVQWLLIPACYLLGLQNPIDTMFHLQPLMFLSLFPLFVGIEGEIWQLLCNCMSSTIQTNIHNYKKHCIPVTFLCLYYCQMSWPKYRFKDSRI</sequence>
<keyword evidence="1" id="KW-0812">Transmembrane</keyword>
<proteinExistence type="predicted"/>
<feature type="chain" id="PRO_5043574498" evidence="2">
    <location>
        <begin position="24"/>
        <end position="101"/>
    </location>
</feature>
<dbReference type="AlphaFoldDB" id="A0AAV6YIE3"/>
<gene>
    <name evidence="3" type="ORF">GDO81_018635</name>
</gene>
<dbReference type="EMBL" id="WNYA01091918">
    <property type="protein sequence ID" value="KAG8534755.1"/>
    <property type="molecule type" value="Genomic_DNA"/>
</dbReference>
<evidence type="ECO:0000313" key="4">
    <source>
        <dbReference type="Proteomes" id="UP000824782"/>
    </source>
</evidence>
<keyword evidence="1" id="KW-1133">Transmembrane helix</keyword>
<evidence type="ECO:0000256" key="2">
    <source>
        <dbReference type="SAM" id="SignalP"/>
    </source>
</evidence>
<protein>
    <submittedName>
        <fullName evidence="3">Uncharacterized protein</fullName>
    </submittedName>
</protein>
<keyword evidence="4" id="KW-1185">Reference proteome</keyword>
<accession>A0AAV6YIE3</accession>
<comment type="caution">
    <text evidence="3">The sequence shown here is derived from an EMBL/GenBank/DDBJ whole genome shotgun (WGS) entry which is preliminary data.</text>
</comment>